<dbReference type="AlphaFoldDB" id="A0A2A2IAH7"/>
<dbReference type="RefSeq" id="WP_095656092.1">
    <property type="nucleotide sequence ID" value="NZ_NPOA01000009.1"/>
</dbReference>
<sequence length="65" mass="7590">MVIGIVIPFIQQHEFLLSMIEVFDVNEELIRMVEDLGDDEFIQKKEGGDRVEWSNEEKHVKGSKN</sequence>
<dbReference type="EMBL" id="NPOA01000009">
    <property type="protein sequence ID" value="PAV29001.1"/>
    <property type="molecule type" value="Genomic_DNA"/>
</dbReference>
<name>A0A2A2IAH7_9BACI</name>
<accession>A0A2A2IAH7</accession>
<keyword evidence="2" id="KW-1185">Reference proteome</keyword>
<evidence type="ECO:0000313" key="2">
    <source>
        <dbReference type="Proteomes" id="UP000218887"/>
    </source>
</evidence>
<dbReference type="Proteomes" id="UP000218887">
    <property type="component" value="Unassembled WGS sequence"/>
</dbReference>
<proteinExistence type="predicted"/>
<gene>
    <name evidence="1" type="ORF">CIL05_13550</name>
</gene>
<evidence type="ECO:0000313" key="1">
    <source>
        <dbReference type="EMBL" id="PAV29001.1"/>
    </source>
</evidence>
<organism evidence="1 2">
    <name type="scientific">Virgibacillus profundi</name>
    <dbReference type="NCBI Taxonomy" id="2024555"/>
    <lineage>
        <taxon>Bacteria</taxon>
        <taxon>Bacillati</taxon>
        <taxon>Bacillota</taxon>
        <taxon>Bacilli</taxon>
        <taxon>Bacillales</taxon>
        <taxon>Bacillaceae</taxon>
        <taxon>Virgibacillus</taxon>
    </lineage>
</organism>
<reference evidence="1 2" key="1">
    <citation type="submission" date="2017-08" db="EMBL/GenBank/DDBJ databases">
        <title>Virgibacillus indicus sp. nov. and Virgibacillus profoundi sp. nov, two moderately halophilic bacteria isolated from marine sediment by using the Microfluidic Streak Plate.</title>
        <authorList>
            <person name="Xu B."/>
            <person name="Hu B."/>
            <person name="Wang J."/>
            <person name="Zhu Y."/>
            <person name="Huang L."/>
            <person name="Du W."/>
            <person name="Huang Y."/>
        </authorList>
    </citation>
    <scope>NUCLEOTIDE SEQUENCE [LARGE SCALE GENOMIC DNA]</scope>
    <source>
        <strain evidence="1 2">IO3-P3-H5</strain>
    </source>
</reference>
<protein>
    <submittedName>
        <fullName evidence="1">Uncharacterized protein</fullName>
    </submittedName>
</protein>
<comment type="caution">
    <text evidence="1">The sequence shown here is derived from an EMBL/GenBank/DDBJ whole genome shotgun (WGS) entry which is preliminary data.</text>
</comment>